<keyword evidence="2" id="KW-1185">Reference proteome</keyword>
<dbReference type="InterPro" id="IPR032466">
    <property type="entry name" value="Metal_Hydrolase"/>
</dbReference>
<dbReference type="AlphaFoldDB" id="B7G4T6"/>
<dbReference type="GeneID" id="7202743"/>
<dbReference type="EMBL" id="CM000616">
    <property type="protein sequence ID" value="EEC46669.1"/>
    <property type="molecule type" value="Genomic_DNA"/>
</dbReference>
<dbReference type="HOGENOM" id="CLU_308084_0_0_1"/>
<dbReference type="SUPFAM" id="SSF51556">
    <property type="entry name" value="Metallo-dependent hydrolases"/>
    <property type="match status" value="1"/>
</dbReference>
<dbReference type="InterPro" id="IPR050988">
    <property type="entry name" value="Mannitol_DH/Oxidoreductase"/>
</dbReference>
<dbReference type="InParanoid" id="B7G4T6"/>
<evidence type="ECO:0000313" key="2">
    <source>
        <dbReference type="Proteomes" id="UP000000759"/>
    </source>
</evidence>
<name>B7G4T6_PHATC</name>
<dbReference type="InterPro" id="IPR036291">
    <property type="entry name" value="NAD(P)-bd_dom_sf"/>
</dbReference>
<dbReference type="Gene3D" id="1.10.1040.10">
    <property type="entry name" value="N-(1-d-carboxylethyl)-l-norvaline Dehydrogenase, domain 2"/>
    <property type="match status" value="1"/>
</dbReference>
<dbReference type="KEGG" id="pti:PHATRDRAFT_47762"/>
<dbReference type="OrthoDB" id="418169at2759"/>
<dbReference type="eggNOG" id="ENOG502QT1C">
    <property type="taxonomic scope" value="Eukaryota"/>
</dbReference>
<dbReference type="RefSeq" id="XP_002182129.1">
    <property type="nucleotide sequence ID" value="XM_002182093.1"/>
</dbReference>
<dbReference type="GO" id="GO:0016616">
    <property type="term" value="F:oxidoreductase activity, acting on the CH-OH group of donors, NAD or NADP as acceptor"/>
    <property type="evidence" value="ECO:0007669"/>
    <property type="project" value="TreeGrafter"/>
</dbReference>
<sequence>MTVIDNNSEDTGGMRCWLPRENGSDDQEAASLQNLDCLCLGTGRFLRSVLVPALNSFSHSVLVQTRGRSFLEYMATQDGDDNGTFPVDTVLPSGEIKTDRYRCYGAFSWGRVEDKAAFYDVSRKTSGPSVIGVGVTEAGLASSETQAMKDLYDFLEYYQDMWEERSLWKPALTPHKKLCVIDMDNIPQNGDVLARHMNSLAQDNARMLRFLADKVVFLNTMVDRITSHREGDPMVPKAEPVPAKALVILDSEGDLPVAFHKMKESHGVVVRSTRAELEIDLALKLRVANGTHTALAHILALTKRTMTDALTVDGVAGPLLLAYLDALVETQILAAGGASGLEPHATAALEVWQDWRSRLTHPYFGLSSFFITQNGAAKGGIRLGPTVLDLVTRSQTTQPLNVAMAFAWACLLRWLTPDRRRDSEDEKSSRYSLTEEMTFTTAKGVYTGWLQGSELNNTEDATTTYADGLHYNLSQDWYEFRCSCKVPVGSRTQLQKPLSDVLGALVCSGPRQPVAYHGIVRSYLLATDGGNLNAIADKRAMNDLVAGVSTLYARMIVGDDILSILKEIGDNDGAFIDGFATACTSMADVSCLSQGCPLAFRRSPVPNHSRLLLLSIHKDTIDTVVTSEVASAIAIDLHTHLLPPSHGPLCLWGIDELLTYHYLVAEFFITAPASMTPDGFYALPKKQQADTIWRALFVERSPLSEACRGVITVLVSLGLENALADRDLNLIRKFYKGFRDEGLTGAEKFSSLVFSKSGVRYNIMTNIPFDPNEERYWRPKPKDYSDNYRSALRVDPLLTGDCRTIELALKGSGYDNTIEGARQYLRDWCDTMSPEYMMASTPHDFLLEKGTLGSSTSTGINEEALKLPGAFAQLKNQEISCNSTEDDSPSVINENSDFLGNVLMKICEERDLPVALKIGAHRRVNPALKQAGDGMVAFADAGMLGRLCSRFPKVRFLATFLSRNNQHEACVLASKFRNLHIYGCWWFCNNPSIIREITQMRIEICYTNGPTREP</sequence>
<organism evidence="1 2">
    <name type="scientific">Phaeodactylum tricornutum (strain CCAP 1055/1)</name>
    <dbReference type="NCBI Taxonomy" id="556484"/>
    <lineage>
        <taxon>Eukaryota</taxon>
        <taxon>Sar</taxon>
        <taxon>Stramenopiles</taxon>
        <taxon>Ochrophyta</taxon>
        <taxon>Bacillariophyta</taxon>
        <taxon>Bacillariophyceae</taxon>
        <taxon>Bacillariophycidae</taxon>
        <taxon>Naviculales</taxon>
        <taxon>Phaeodactylaceae</taxon>
        <taxon>Phaeodactylum</taxon>
    </lineage>
</organism>
<dbReference type="Gene3D" id="3.20.20.140">
    <property type="entry name" value="Metal-dependent hydrolases"/>
    <property type="match status" value="1"/>
</dbReference>
<dbReference type="Gene3D" id="1.10.2020.10">
    <property type="entry name" value="uronate isomerase, domain 2, chain A"/>
    <property type="match status" value="1"/>
</dbReference>
<dbReference type="Gene3D" id="3.40.50.720">
    <property type="entry name" value="NAD(P)-binding Rossmann-like Domain"/>
    <property type="match status" value="1"/>
</dbReference>
<accession>B7G4T6</accession>
<dbReference type="InterPro" id="IPR013328">
    <property type="entry name" value="6PGD_dom2"/>
</dbReference>
<dbReference type="SUPFAM" id="SSF51735">
    <property type="entry name" value="NAD(P)-binding Rossmann-fold domains"/>
    <property type="match status" value="1"/>
</dbReference>
<gene>
    <name evidence="1" type="ORF">PHATRDRAFT_47762</name>
</gene>
<dbReference type="Proteomes" id="UP000000759">
    <property type="component" value="Chromosome 14"/>
</dbReference>
<reference evidence="2" key="2">
    <citation type="submission" date="2008-08" db="EMBL/GenBank/DDBJ databases">
        <authorList>
            <consortium name="Diatom Consortium"/>
            <person name="Grigoriev I."/>
            <person name="Grimwood J."/>
            <person name="Kuo A."/>
            <person name="Otillar R.P."/>
            <person name="Salamov A."/>
            <person name="Detter J.C."/>
            <person name="Lindquist E."/>
            <person name="Shapiro H."/>
            <person name="Lucas S."/>
            <person name="Glavina del Rio T."/>
            <person name="Pitluck S."/>
            <person name="Rokhsar D."/>
            <person name="Bowler C."/>
        </authorList>
    </citation>
    <scope>GENOME REANNOTATION</scope>
    <source>
        <strain evidence="2">CCAP 1055/1</strain>
    </source>
</reference>
<dbReference type="PANTHER" id="PTHR43362">
    <property type="entry name" value="MANNITOL DEHYDROGENASE DSF1-RELATED"/>
    <property type="match status" value="1"/>
</dbReference>
<dbReference type="PANTHER" id="PTHR43362:SF1">
    <property type="entry name" value="MANNITOL DEHYDROGENASE 2-RELATED"/>
    <property type="match status" value="1"/>
</dbReference>
<evidence type="ECO:0000313" key="1">
    <source>
        <dbReference type="EMBL" id="EEC46669.1"/>
    </source>
</evidence>
<dbReference type="PaxDb" id="2850-Phatr47762"/>
<proteinExistence type="predicted"/>
<reference evidence="1 2" key="1">
    <citation type="journal article" date="2008" name="Nature">
        <title>The Phaeodactylum genome reveals the evolutionary history of diatom genomes.</title>
        <authorList>
            <person name="Bowler C."/>
            <person name="Allen A.E."/>
            <person name="Badger J.H."/>
            <person name="Grimwood J."/>
            <person name="Jabbari K."/>
            <person name="Kuo A."/>
            <person name="Maheswari U."/>
            <person name="Martens C."/>
            <person name="Maumus F."/>
            <person name="Otillar R.P."/>
            <person name="Rayko E."/>
            <person name="Salamov A."/>
            <person name="Vandepoele K."/>
            <person name="Beszteri B."/>
            <person name="Gruber A."/>
            <person name="Heijde M."/>
            <person name="Katinka M."/>
            <person name="Mock T."/>
            <person name="Valentin K."/>
            <person name="Verret F."/>
            <person name="Berges J.A."/>
            <person name="Brownlee C."/>
            <person name="Cadoret J.P."/>
            <person name="Chiovitti A."/>
            <person name="Choi C.J."/>
            <person name="Coesel S."/>
            <person name="De Martino A."/>
            <person name="Detter J.C."/>
            <person name="Durkin C."/>
            <person name="Falciatore A."/>
            <person name="Fournet J."/>
            <person name="Haruta M."/>
            <person name="Huysman M.J."/>
            <person name="Jenkins B.D."/>
            <person name="Jiroutova K."/>
            <person name="Jorgensen R.E."/>
            <person name="Joubert Y."/>
            <person name="Kaplan A."/>
            <person name="Kroger N."/>
            <person name="Kroth P.G."/>
            <person name="La Roche J."/>
            <person name="Lindquist E."/>
            <person name="Lommer M."/>
            <person name="Martin-Jezequel V."/>
            <person name="Lopez P.J."/>
            <person name="Lucas S."/>
            <person name="Mangogna M."/>
            <person name="McGinnis K."/>
            <person name="Medlin L.K."/>
            <person name="Montsant A."/>
            <person name="Oudot-Le Secq M.P."/>
            <person name="Napoli C."/>
            <person name="Obornik M."/>
            <person name="Parker M.S."/>
            <person name="Petit J.L."/>
            <person name="Porcel B.M."/>
            <person name="Poulsen N."/>
            <person name="Robison M."/>
            <person name="Rychlewski L."/>
            <person name="Rynearson T.A."/>
            <person name="Schmutz J."/>
            <person name="Shapiro H."/>
            <person name="Siaut M."/>
            <person name="Stanley M."/>
            <person name="Sussman M.R."/>
            <person name="Taylor A.R."/>
            <person name="Vardi A."/>
            <person name="von Dassow P."/>
            <person name="Vyverman W."/>
            <person name="Willis A."/>
            <person name="Wyrwicz L.S."/>
            <person name="Rokhsar D.S."/>
            <person name="Weissenbach J."/>
            <person name="Armbrust E.V."/>
            <person name="Green B.R."/>
            <person name="Van de Peer Y."/>
            <person name="Grigoriev I.V."/>
        </authorList>
    </citation>
    <scope>NUCLEOTIDE SEQUENCE [LARGE SCALE GENOMIC DNA]</scope>
    <source>
        <strain evidence="1 2">CCAP 1055/1</strain>
    </source>
</reference>
<protein>
    <submittedName>
        <fullName evidence="1">Uncharacterized protein</fullName>
    </submittedName>
</protein>